<keyword evidence="4" id="KW-0408">Iron</keyword>
<dbReference type="InterPro" id="IPR041921">
    <property type="entry name" value="NuoE_N"/>
</dbReference>
<comment type="cofactor">
    <cofactor evidence="6">
        <name>[2Fe-2S] cluster</name>
        <dbReference type="ChEBI" id="CHEBI:190135"/>
    </cofactor>
</comment>
<evidence type="ECO:0000256" key="1">
    <source>
        <dbReference type="ARBA" id="ARBA00010643"/>
    </source>
</evidence>
<gene>
    <name evidence="7" type="ORF">METZ01_LOCUS270368</name>
</gene>
<evidence type="ECO:0008006" key="8">
    <source>
        <dbReference type="Google" id="ProtNLM"/>
    </source>
</evidence>
<dbReference type="PANTHER" id="PTHR10371:SF3">
    <property type="entry name" value="NADH DEHYDROGENASE [UBIQUINONE] FLAVOPROTEIN 2, MITOCHONDRIAL"/>
    <property type="match status" value="1"/>
</dbReference>
<evidence type="ECO:0000256" key="5">
    <source>
        <dbReference type="ARBA" id="ARBA00023014"/>
    </source>
</evidence>
<evidence type="ECO:0000313" key="7">
    <source>
        <dbReference type="EMBL" id="SVC17514.1"/>
    </source>
</evidence>
<keyword evidence="3" id="KW-0479">Metal-binding</keyword>
<dbReference type="SUPFAM" id="SSF52833">
    <property type="entry name" value="Thioredoxin-like"/>
    <property type="match status" value="1"/>
</dbReference>
<evidence type="ECO:0000256" key="6">
    <source>
        <dbReference type="ARBA" id="ARBA00034078"/>
    </source>
</evidence>
<protein>
    <recommendedName>
        <fullName evidence="8">NAD(P)H-dependent oxidoreductase subunit E</fullName>
    </recommendedName>
</protein>
<dbReference type="GO" id="GO:0046872">
    <property type="term" value="F:metal ion binding"/>
    <property type="evidence" value="ECO:0007669"/>
    <property type="project" value="UniProtKB-KW"/>
</dbReference>
<dbReference type="CDD" id="cd03064">
    <property type="entry name" value="TRX_Fd_NuoE"/>
    <property type="match status" value="1"/>
</dbReference>
<dbReference type="GO" id="GO:0003954">
    <property type="term" value="F:NADH dehydrogenase activity"/>
    <property type="evidence" value="ECO:0007669"/>
    <property type="project" value="TreeGrafter"/>
</dbReference>
<dbReference type="PIRSF" id="PIRSF000216">
    <property type="entry name" value="NADH_DH_24kDa"/>
    <property type="match status" value="1"/>
</dbReference>
<dbReference type="Pfam" id="PF01257">
    <property type="entry name" value="2Fe-2S_thioredx"/>
    <property type="match status" value="1"/>
</dbReference>
<organism evidence="7">
    <name type="scientific">marine metagenome</name>
    <dbReference type="NCBI Taxonomy" id="408172"/>
    <lineage>
        <taxon>unclassified sequences</taxon>
        <taxon>metagenomes</taxon>
        <taxon>ecological metagenomes</taxon>
    </lineage>
</organism>
<reference evidence="7" key="1">
    <citation type="submission" date="2018-05" db="EMBL/GenBank/DDBJ databases">
        <authorList>
            <person name="Lanie J.A."/>
            <person name="Ng W.-L."/>
            <person name="Kazmierczak K.M."/>
            <person name="Andrzejewski T.M."/>
            <person name="Davidsen T.M."/>
            <person name="Wayne K.J."/>
            <person name="Tettelin H."/>
            <person name="Glass J.I."/>
            <person name="Rusch D."/>
            <person name="Podicherti R."/>
            <person name="Tsui H.-C.T."/>
            <person name="Winkler M.E."/>
        </authorList>
    </citation>
    <scope>NUCLEOTIDE SEQUENCE</scope>
</reference>
<dbReference type="Gene3D" id="3.40.30.10">
    <property type="entry name" value="Glutaredoxin"/>
    <property type="match status" value="1"/>
</dbReference>
<keyword evidence="5" id="KW-0411">Iron-sulfur</keyword>
<dbReference type="AlphaFoldDB" id="A0A382JYD0"/>
<dbReference type="GO" id="GO:0051537">
    <property type="term" value="F:2 iron, 2 sulfur cluster binding"/>
    <property type="evidence" value="ECO:0007669"/>
    <property type="project" value="UniProtKB-KW"/>
</dbReference>
<dbReference type="PANTHER" id="PTHR10371">
    <property type="entry name" value="NADH DEHYDROGENASE UBIQUINONE FLAVOPROTEIN 2, MITOCHONDRIAL"/>
    <property type="match status" value="1"/>
</dbReference>
<sequence>MSFTPSSTLDSEVDQLITHYPEGEKRSASLMVLHAIQDEYGHVEPEAMKWAAGKLDLQPLNLYELVTFYPMLRETPAGKYVLKVCRTLSCAMAGGSALHNSLCRKLKLDPNAHGLQTTEDGKFSVEFAECLASCGTGPVMMCNDDFYEAVTDKESVEILDKCK</sequence>
<comment type="similarity">
    <text evidence="1">Belongs to the complex I 24 kDa subunit family.</text>
</comment>
<dbReference type="InterPro" id="IPR036249">
    <property type="entry name" value="Thioredoxin-like_sf"/>
</dbReference>
<dbReference type="Gene3D" id="1.10.10.1590">
    <property type="entry name" value="NADH-quinone oxidoreductase subunit E"/>
    <property type="match status" value="1"/>
</dbReference>
<name>A0A382JYD0_9ZZZZ</name>
<dbReference type="PROSITE" id="PS01099">
    <property type="entry name" value="COMPLEX1_24K"/>
    <property type="match status" value="1"/>
</dbReference>
<keyword evidence="2" id="KW-0001">2Fe-2S</keyword>
<dbReference type="InterPro" id="IPR002023">
    <property type="entry name" value="NuoE-like"/>
</dbReference>
<evidence type="ECO:0000256" key="3">
    <source>
        <dbReference type="ARBA" id="ARBA00022723"/>
    </source>
</evidence>
<accession>A0A382JYD0</accession>
<dbReference type="InterPro" id="IPR042128">
    <property type="entry name" value="NuoE_dom"/>
</dbReference>
<evidence type="ECO:0000256" key="4">
    <source>
        <dbReference type="ARBA" id="ARBA00023004"/>
    </source>
</evidence>
<proteinExistence type="inferred from homology"/>
<evidence type="ECO:0000256" key="2">
    <source>
        <dbReference type="ARBA" id="ARBA00022714"/>
    </source>
</evidence>
<dbReference type="EMBL" id="UINC01077412">
    <property type="protein sequence ID" value="SVC17514.1"/>
    <property type="molecule type" value="Genomic_DNA"/>
</dbReference>